<evidence type="ECO:0000256" key="3">
    <source>
        <dbReference type="ARBA" id="ARBA00023134"/>
    </source>
</evidence>
<keyword evidence="3" id="KW-0342">GTP-binding</keyword>
<dbReference type="PANTHER" id="PTHR43087:SF1">
    <property type="entry name" value="LAO_AO TRANSPORT SYSTEM ATPASE"/>
    <property type="match status" value="1"/>
</dbReference>
<evidence type="ECO:0000256" key="2">
    <source>
        <dbReference type="ARBA" id="ARBA00022801"/>
    </source>
</evidence>
<protein>
    <recommendedName>
        <fullName evidence="6">Methylmalonyl Co-A mutase-associated GTPase MeaB</fullName>
    </recommendedName>
</protein>
<dbReference type="GO" id="GO:0005525">
    <property type="term" value="F:GTP binding"/>
    <property type="evidence" value="ECO:0007669"/>
    <property type="project" value="UniProtKB-KW"/>
</dbReference>
<keyword evidence="1" id="KW-0547">Nucleotide-binding</keyword>
<dbReference type="GO" id="GO:0016787">
    <property type="term" value="F:hydrolase activity"/>
    <property type="evidence" value="ECO:0007669"/>
    <property type="project" value="UniProtKB-KW"/>
</dbReference>
<reference evidence="5" key="1">
    <citation type="journal article" date="2014" name="Front. Microbiol.">
        <title>High frequency of phylogenetically diverse reductive dehalogenase-homologous genes in deep subseafloor sedimentary metagenomes.</title>
        <authorList>
            <person name="Kawai M."/>
            <person name="Futagami T."/>
            <person name="Toyoda A."/>
            <person name="Takaki Y."/>
            <person name="Nishi S."/>
            <person name="Hori S."/>
            <person name="Arai W."/>
            <person name="Tsubouchi T."/>
            <person name="Morono Y."/>
            <person name="Uchiyama I."/>
            <person name="Ito T."/>
            <person name="Fujiyama A."/>
            <person name="Inagaki F."/>
            <person name="Takami H."/>
        </authorList>
    </citation>
    <scope>NUCLEOTIDE SEQUENCE</scope>
    <source>
        <strain evidence="5">Expedition CK06-06</strain>
    </source>
</reference>
<comment type="caution">
    <text evidence="5">The sequence shown here is derived from an EMBL/GenBank/DDBJ whole genome shotgun (WGS) entry which is preliminary data.</text>
</comment>
<dbReference type="PANTHER" id="PTHR43087">
    <property type="entry name" value="LYSINE/ARGININE/ORNITHINE TRANSPORT SYSTEM KINASE"/>
    <property type="match status" value="1"/>
</dbReference>
<keyword evidence="4" id="KW-0143">Chaperone</keyword>
<proteinExistence type="predicted"/>
<organism evidence="5">
    <name type="scientific">marine sediment metagenome</name>
    <dbReference type="NCBI Taxonomy" id="412755"/>
    <lineage>
        <taxon>unclassified sequences</taxon>
        <taxon>metagenomes</taxon>
        <taxon>ecological metagenomes</taxon>
    </lineage>
</organism>
<dbReference type="SUPFAM" id="SSF52540">
    <property type="entry name" value="P-loop containing nucleoside triphosphate hydrolases"/>
    <property type="match status" value="1"/>
</dbReference>
<feature type="non-terminal residue" evidence="5">
    <location>
        <position position="145"/>
    </location>
</feature>
<dbReference type="EMBL" id="BARV01035584">
    <property type="protein sequence ID" value="GAI58003.1"/>
    <property type="molecule type" value="Genomic_DNA"/>
</dbReference>
<dbReference type="Gene3D" id="3.40.50.300">
    <property type="entry name" value="P-loop containing nucleotide triphosphate hydrolases"/>
    <property type="match status" value="1"/>
</dbReference>
<dbReference type="InterPro" id="IPR027417">
    <property type="entry name" value="P-loop_NTPase"/>
</dbReference>
<keyword evidence="2" id="KW-0378">Hydrolase</keyword>
<name>X1PQ97_9ZZZZ</name>
<evidence type="ECO:0000256" key="4">
    <source>
        <dbReference type="ARBA" id="ARBA00023186"/>
    </source>
</evidence>
<dbReference type="Pfam" id="PF03308">
    <property type="entry name" value="MeaB"/>
    <property type="match status" value="1"/>
</dbReference>
<sequence>MATRGSMGGLPQTASSVIKVLDASGKDIILVETVGVGQSEVDIMKSADTVVVTLSPESGDAIQAMKAGLFEVADIFVVNKADHPDATHSILALQTMLQPLNGSGWWNIPVVATEAVNDIGIGELYQQIQRHRQALSETGRLSQQR</sequence>
<gene>
    <name evidence="5" type="ORF">S06H3_55496</name>
</gene>
<dbReference type="AlphaFoldDB" id="X1PQ97"/>
<evidence type="ECO:0000256" key="1">
    <source>
        <dbReference type="ARBA" id="ARBA00022741"/>
    </source>
</evidence>
<evidence type="ECO:0008006" key="6">
    <source>
        <dbReference type="Google" id="ProtNLM"/>
    </source>
</evidence>
<accession>X1PQ97</accession>
<evidence type="ECO:0000313" key="5">
    <source>
        <dbReference type="EMBL" id="GAI58003.1"/>
    </source>
</evidence>
<dbReference type="InterPro" id="IPR052040">
    <property type="entry name" value="GTPase/Isobutyryl-CoA_mutase"/>
</dbReference>